<evidence type="ECO:0000256" key="1">
    <source>
        <dbReference type="SAM" id="Phobius"/>
    </source>
</evidence>
<keyword evidence="1" id="KW-0472">Membrane</keyword>
<proteinExistence type="predicted"/>
<reference evidence="2" key="1">
    <citation type="journal article" date="2011" name="PLoS Biol.">
        <title>Gene gain and loss during evolution of obligate parasitism in the white rust pathogen of Arabidopsis thaliana.</title>
        <authorList>
            <person name="Kemen E."/>
            <person name="Gardiner A."/>
            <person name="Schultz-Larsen T."/>
            <person name="Kemen A.C."/>
            <person name="Balmuth A.L."/>
            <person name="Robert-Seilaniantz A."/>
            <person name="Bailey K."/>
            <person name="Holub E."/>
            <person name="Studholme D.J."/>
            <person name="Maclean D."/>
            <person name="Jones J.D."/>
        </authorList>
    </citation>
    <scope>NUCLEOTIDE SEQUENCE</scope>
</reference>
<sequence length="71" mass="7841">MLKEVWNPMPRTHDSSSLICAGAPETFVLVHMRSICAESRSKAEIREKNISLLINCVGIHLVALLIANLQA</sequence>
<evidence type="ECO:0000313" key="2">
    <source>
        <dbReference type="EMBL" id="CCA14741.1"/>
    </source>
</evidence>
<name>F0W117_9STRA</name>
<reference evidence="2" key="2">
    <citation type="submission" date="2011-02" db="EMBL/GenBank/DDBJ databases">
        <authorList>
            <person name="MacLean D."/>
        </authorList>
    </citation>
    <scope>NUCLEOTIDE SEQUENCE</scope>
</reference>
<accession>F0W117</accession>
<gene>
    <name evidence="2" type="primary">AlNc14C5G797</name>
    <name evidence="2" type="ORF">ALNC14_008840</name>
</gene>
<dbReference type="HOGENOM" id="CLU_2890431_0_0_1"/>
<keyword evidence="1" id="KW-1133">Transmembrane helix</keyword>
<feature type="transmembrane region" description="Helical" evidence="1">
    <location>
        <begin position="50"/>
        <end position="69"/>
    </location>
</feature>
<protein>
    <submittedName>
        <fullName evidence="2">AlNc14C5G797 protein</fullName>
    </submittedName>
</protein>
<keyword evidence="1" id="KW-0812">Transmembrane</keyword>
<dbReference type="AlphaFoldDB" id="F0W117"/>
<organism evidence="2">
    <name type="scientific">Albugo laibachii Nc14</name>
    <dbReference type="NCBI Taxonomy" id="890382"/>
    <lineage>
        <taxon>Eukaryota</taxon>
        <taxon>Sar</taxon>
        <taxon>Stramenopiles</taxon>
        <taxon>Oomycota</taxon>
        <taxon>Peronosporomycetes</taxon>
        <taxon>Albuginales</taxon>
        <taxon>Albuginaceae</taxon>
        <taxon>Albugo</taxon>
    </lineage>
</organism>
<dbReference type="EMBL" id="FR824050">
    <property type="protein sequence ID" value="CCA14741.1"/>
    <property type="molecule type" value="Genomic_DNA"/>
</dbReference>